<keyword evidence="6" id="KW-0998">Cell outer membrane</keyword>
<proteinExistence type="inferred from homology"/>
<evidence type="ECO:0000256" key="1">
    <source>
        <dbReference type="ARBA" id="ARBA00004459"/>
    </source>
</evidence>
<dbReference type="InterPro" id="IPR010571">
    <property type="entry name" value="OM_lipoprot_Omp19_bac"/>
</dbReference>
<accession>A0A4R6R803</accession>
<keyword evidence="5" id="KW-0564">Palmitate</keyword>
<dbReference type="PIRSF" id="PIRSF034005">
    <property type="entry name" value="OM_lipoprot_Omp19_bac"/>
    <property type="match status" value="1"/>
</dbReference>
<keyword evidence="7" id="KW-0449">Lipoprotein</keyword>
<evidence type="ECO:0000256" key="7">
    <source>
        <dbReference type="ARBA" id="ARBA00023288"/>
    </source>
</evidence>
<dbReference type="Proteomes" id="UP000294547">
    <property type="component" value="Unassembled WGS sequence"/>
</dbReference>
<evidence type="ECO:0000256" key="8">
    <source>
        <dbReference type="SAM" id="SignalP"/>
    </source>
</evidence>
<evidence type="ECO:0000256" key="3">
    <source>
        <dbReference type="ARBA" id="ARBA00022729"/>
    </source>
</evidence>
<feature type="domain" description="Alkaline proteinase inhibitor/ Outer membrane lipoprotein Omp19" evidence="9">
    <location>
        <begin position="82"/>
        <end position="164"/>
    </location>
</feature>
<evidence type="ECO:0000256" key="6">
    <source>
        <dbReference type="ARBA" id="ARBA00023237"/>
    </source>
</evidence>
<evidence type="ECO:0000259" key="9">
    <source>
        <dbReference type="Pfam" id="PF02974"/>
    </source>
</evidence>
<keyword evidence="11" id="KW-1185">Reference proteome</keyword>
<keyword evidence="3 8" id="KW-0732">Signal</keyword>
<evidence type="ECO:0000313" key="10">
    <source>
        <dbReference type="EMBL" id="TDP81984.1"/>
    </source>
</evidence>
<dbReference type="InterPro" id="IPR021140">
    <property type="entry name" value="Inh/Omp19"/>
</dbReference>
<name>A0A4R6R803_9HYPH</name>
<dbReference type="RefSeq" id="WP_126540565.1">
    <property type="nucleotide sequence ID" value="NZ_BSPM01000002.1"/>
</dbReference>
<dbReference type="EMBL" id="SNXY01000011">
    <property type="protein sequence ID" value="TDP81984.1"/>
    <property type="molecule type" value="Genomic_DNA"/>
</dbReference>
<evidence type="ECO:0000256" key="4">
    <source>
        <dbReference type="ARBA" id="ARBA00023136"/>
    </source>
</evidence>
<dbReference type="OrthoDB" id="7677911at2"/>
<evidence type="ECO:0000256" key="2">
    <source>
        <dbReference type="ARBA" id="ARBA00007138"/>
    </source>
</evidence>
<organism evidence="10 11">
    <name type="scientific">Oharaeibacter diazotrophicus</name>
    <dbReference type="NCBI Taxonomy" id="1920512"/>
    <lineage>
        <taxon>Bacteria</taxon>
        <taxon>Pseudomonadati</taxon>
        <taxon>Pseudomonadota</taxon>
        <taxon>Alphaproteobacteria</taxon>
        <taxon>Hyphomicrobiales</taxon>
        <taxon>Pleomorphomonadaceae</taxon>
        <taxon>Oharaeibacter</taxon>
    </lineage>
</organism>
<protein>
    <submittedName>
        <fullName evidence="10">Protease inhibitor Inh</fullName>
    </submittedName>
</protein>
<evidence type="ECO:0000313" key="11">
    <source>
        <dbReference type="Proteomes" id="UP000294547"/>
    </source>
</evidence>
<dbReference type="Pfam" id="PF02974">
    <property type="entry name" value="Inh"/>
    <property type="match status" value="1"/>
</dbReference>
<gene>
    <name evidence="10" type="ORF">EDD54_4245</name>
</gene>
<keyword evidence="4" id="KW-0472">Membrane</keyword>
<dbReference type="AlphaFoldDB" id="A0A4R6R803"/>
<feature type="chain" id="PRO_5020423056" evidence="8">
    <location>
        <begin position="18"/>
        <end position="174"/>
    </location>
</feature>
<dbReference type="GO" id="GO:0004866">
    <property type="term" value="F:endopeptidase inhibitor activity"/>
    <property type="evidence" value="ECO:0007669"/>
    <property type="project" value="InterPro"/>
</dbReference>
<comment type="similarity">
    <text evidence="2">Belongs to the rhizobiaceae omp19 lipoprotein family.</text>
</comment>
<dbReference type="SUPFAM" id="SSF50882">
    <property type="entry name" value="beta-Barrel protease inhibitors"/>
    <property type="match status" value="1"/>
</dbReference>
<sequence>MRLAPLASTLAVAVLVAACGRFGGSEPVRGGVAPLQPQPIAPVAAQPLPPPVVAPVTPVAPAPVDTAALTPNEPTAATAVEIRKPDLSGGWKLASAGENCQLFMNLTSWTGGYRANTRGCASDELKSIGAWDLDGKQVVLKDASGSVVATLYASAATRFSGQTAISKRGIQVFR</sequence>
<evidence type="ECO:0000256" key="5">
    <source>
        <dbReference type="ARBA" id="ARBA00023139"/>
    </source>
</evidence>
<comment type="caution">
    <text evidence="10">The sequence shown here is derived from an EMBL/GenBank/DDBJ whole genome shotgun (WGS) entry which is preliminary data.</text>
</comment>
<reference evidence="10 11" key="1">
    <citation type="submission" date="2019-03" db="EMBL/GenBank/DDBJ databases">
        <title>Genomic Encyclopedia of Type Strains, Phase IV (KMG-IV): sequencing the most valuable type-strain genomes for metagenomic binning, comparative biology and taxonomic classification.</title>
        <authorList>
            <person name="Goeker M."/>
        </authorList>
    </citation>
    <scope>NUCLEOTIDE SEQUENCE [LARGE SCALE GENOMIC DNA]</scope>
    <source>
        <strain evidence="10 11">DSM 102969</strain>
    </source>
</reference>
<dbReference type="GO" id="GO:0009279">
    <property type="term" value="C:cell outer membrane"/>
    <property type="evidence" value="ECO:0007669"/>
    <property type="project" value="UniProtKB-SubCell"/>
</dbReference>
<comment type="subcellular location">
    <subcellularLocation>
        <location evidence="1">Cell outer membrane</location>
        <topology evidence="1">Lipid-anchor</topology>
    </subcellularLocation>
</comment>
<dbReference type="InterPro" id="IPR016085">
    <property type="entry name" value="Protease_inh_B-barrel_dom"/>
</dbReference>
<feature type="signal peptide" evidence="8">
    <location>
        <begin position="1"/>
        <end position="17"/>
    </location>
</feature>
<dbReference type="PROSITE" id="PS51257">
    <property type="entry name" value="PROKAR_LIPOPROTEIN"/>
    <property type="match status" value="1"/>
</dbReference>